<evidence type="ECO:0000313" key="13">
    <source>
        <dbReference type="Proteomes" id="UP000217209"/>
    </source>
</evidence>
<name>A0A1Q2HVS6_9CORY</name>
<evidence type="ECO:0000313" key="12">
    <source>
        <dbReference type="EMBL" id="AQQ14957.1"/>
    </source>
</evidence>
<dbReference type="GO" id="GO:0016757">
    <property type="term" value="F:glycosyltransferase activity"/>
    <property type="evidence" value="ECO:0007669"/>
    <property type="project" value="UniProtKB-KW"/>
</dbReference>
<evidence type="ECO:0000256" key="5">
    <source>
        <dbReference type="ARBA" id="ARBA00022679"/>
    </source>
</evidence>
<keyword evidence="13" id="KW-1185">Reference proteome</keyword>
<evidence type="ECO:0000256" key="9">
    <source>
        <dbReference type="ARBA" id="ARBA00048689"/>
    </source>
</evidence>
<dbReference type="Gene3D" id="3.90.550.10">
    <property type="entry name" value="Spore Coat Polysaccharide Biosynthesis Protein SpsA, Chain A"/>
    <property type="match status" value="1"/>
</dbReference>
<evidence type="ECO:0000256" key="1">
    <source>
        <dbReference type="ARBA" id="ARBA00001936"/>
    </source>
</evidence>
<evidence type="ECO:0000256" key="6">
    <source>
        <dbReference type="ARBA" id="ARBA00022842"/>
    </source>
</evidence>
<evidence type="ECO:0000256" key="10">
    <source>
        <dbReference type="ARBA" id="ARBA00048997"/>
    </source>
</evidence>
<evidence type="ECO:0000256" key="3">
    <source>
        <dbReference type="ARBA" id="ARBA00006739"/>
    </source>
</evidence>
<sequence>MTPPESMPESAPVPAVSVVIPALNEEATVAHVIAACLASEAVSGAAAGAGEVLVIDSDSTDATARVAAEAGAKVVNWRDVDPREPVPGKGEALWRGVRAARGDIVVFVDADVTNVEPWWIDALVAPFADPRIELVKATYTRDEGEHGRGGGRVTELTAKPLLRAFFPELGHIDQPLAGEYAIRRSMALELPFVAGYGVDVGLLIDVAVKGASISTAQTDLGHRTHRNRPLAELAPMADVVARTILNRASLGAEVDQRPPWSAS</sequence>
<feature type="domain" description="Glycosyltransferase 2-like" evidence="11">
    <location>
        <begin position="17"/>
        <end position="148"/>
    </location>
</feature>
<dbReference type="PANTHER" id="PTHR48090">
    <property type="entry name" value="UNDECAPRENYL-PHOSPHATE 4-DEOXY-4-FORMAMIDO-L-ARABINOSE TRANSFERASE-RELATED"/>
    <property type="match status" value="1"/>
</dbReference>
<protein>
    <recommendedName>
        <fullName evidence="8">Glucosyl-3-phosphoglycerate synthase</fullName>
        <ecNumber evidence="7">2.4.1.266</ecNumber>
    </recommendedName>
</protein>
<dbReference type="PANTHER" id="PTHR48090:SF10">
    <property type="entry name" value="GLUCOSYL-3-PHOSPHOGLYCERATE SYNTHASE"/>
    <property type="match status" value="1"/>
</dbReference>
<organism evidence="12 13">
    <name type="scientific">Corynebacterium glaucum</name>
    <dbReference type="NCBI Taxonomy" id="187491"/>
    <lineage>
        <taxon>Bacteria</taxon>
        <taxon>Bacillati</taxon>
        <taxon>Actinomycetota</taxon>
        <taxon>Actinomycetes</taxon>
        <taxon>Mycobacteriales</taxon>
        <taxon>Corynebacteriaceae</taxon>
        <taxon>Corynebacterium</taxon>
    </lineage>
</organism>
<comment type="cofactor">
    <cofactor evidence="2">
        <name>Mg(2+)</name>
        <dbReference type="ChEBI" id="CHEBI:18420"/>
    </cofactor>
</comment>
<gene>
    <name evidence="12" type="primary">gpgS</name>
    <name evidence="12" type="ORF">CGLAU_04915</name>
</gene>
<evidence type="ECO:0000256" key="7">
    <source>
        <dbReference type="ARBA" id="ARBA00039022"/>
    </source>
</evidence>
<dbReference type="InterPro" id="IPR029044">
    <property type="entry name" value="Nucleotide-diphossugar_trans"/>
</dbReference>
<dbReference type="CDD" id="cd00761">
    <property type="entry name" value="Glyco_tranf_GTA_type"/>
    <property type="match status" value="1"/>
</dbReference>
<comment type="similarity">
    <text evidence="3">Belongs to the glycosyltransferase 2 family.</text>
</comment>
<dbReference type="EMBL" id="CP019688">
    <property type="protein sequence ID" value="AQQ14957.1"/>
    <property type="molecule type" value="Genomic_DNA"/>
</dbReference>
<evidence type="ECO:0000256" key="4">
    <source>
        <dbReference type="ARBA" id="ARBA00022676"/>
    </source>
</evidence>
<dbReference type="Pfam" id="PF00535">
    <property type="entry name" value="Glycos_transf_2"/>
    <property type="match status" value="1"/>
</dbReference>
<dbReference type="InterPro" id="IPR001173">
    <property type="entry name" value="Glyco_trans_2-like"/>
</dbReference>
<evidence type="ECO:0000256" key="8">
    <source>
        <dbReference type="ARBA" id="ARBA00040894"/>
    </source>
</evidence>
<comment type="cofactor">
    <cofactor evidence="1">
        <name>Mn(2+)</name>
        <dbReference type="ChEBI" id="CHEBI:29035"/>
    </cofactor>
</comment>
<dbReference type="NCBIfam" id="NF010496">
    <property type="entry name" value="PRK13915.1"/>
    <property type="match status" value="1"/>
</dbReference>
<proteinExistence type="inferred from homology"/>
<comment type="catalytic activity">
    <reaction evidence="9">
        <text>(2R)-3-phosphoglycerate + UDP-alpha-D-glucose = (2R)-2-O-(alpha-D-glucopyranosyl)-3-phospho-glycerate + UDP + H(+)</text>
        <dbReference type="Rhea" id="RHEA:31319"/>
        <dbReference type="ChEBI" id="CHEBI:15378"/>
        <dbReference type="ChEBI" id="CHEBI:58223"/>
        <dbReference type="ChEBI" id="CHEBI:58272"/>
        <dbReference type="ChEBI" id="CHEBI:58885"/>
        <dbReference type="ChEBI" id="CHEBI:62600"/>
        <dbReference type="EC" id="2.4.1.266"/>
    </reaction>
    <physiologicalReaction direction="left-to-right" evidence="9">
        <dbReference type="Rhea" id="RHEA:31320"/>
    </physiologicalReaction>
</comment>
<evidence type="ECO:0000259" key="11">
    <source>
        <dbReference type="Pfam" id="PF00535"/>
    </source>
</evidence>
<dbReference type="EC" id="2.4.1.266" evidence="7"/>
<keyword evidence="5 12" id="KW-0808">Transferase</keyword>
<dbReference type="KEGG" id="cgv:CGLAU_04915"/>
<comment type="catalytic activity">
    <reaction evidence="10">
        <text>an NDP-alpha-D-glucose + (2R)-3-phosphoglycerate = (2R)-2-O-(alpha-D-glucopyranosyl)-3-phospho-glycerate + a ribonucleoside 5'-diphosphate + H(+)</text>
        <dbReference type="Rhea" id="RHEA:47244"/>
        <dbReference type="ChEBI" id="CHEBI:15378"/>
        <dbReference type="ChEBI" id="CHEBI:57930"/>
        <dbReference type="ChEBI" id="CHEBI:58272"/>
        <dbReference type="ChEBI" id="CHEBI:62600"/>
        <dbReference type="ChEBI" id="CHEBI:76533"/>
        <dbReference type="EC" id="2.4.1.266"/>
    </reaction>
    <physiologicalReaction direction="left-to-right" evidence="10">
        <dbReference type="Rhea" id="RHEA:47245"/>
    </physiologicalReaction>
</comment>
<accession>A0A1Q2HVS6</accession>
<dbReference type="SUPFAM" id="SSF53448">
    <property type="entry name" value="Nucleotide-diphospho-sugar transferases"/>
    <property type="match status" value="1"/>
</dbReference>
<dbReference type="Proteomes" id="UP000217209">
    <property type="component" value="Chromosome"/>
</dbReference>
<keyword evidence="4 12" id="KW-0328">Glycosyltransferase</keyword>
<dbReference type="InterPro" id="IPR050256">
    <property type="entry name" value="Glycosyltransferase_2"/>
</dbReference>
<evidence type="ECO:0000256" key="2">
    <source>
        <dbReference type="ARBA" id="ARBA00001946"/>
    </source>
</evidence>
<reference evidence="12 13" key="1">
    <citation type="submission" date="2016-12" db="EMBL/GenBank/DDBJ databases">
        <authorList>
            <person name="Song W.-J."/>
            <person name="Kurnit D.M."/>
        </authorList>
    </citation>
    <scope>NUCLEOTIDE SEQUENCE [LARGE SCALE GENOMIC DNA]</scope>
    <source>
        <strain evidence="12 13">DSM 30827</strain>
    </source>
</reference>
<dbReference type="AlphaFoldDB" id="A0A1Q2HVS6"/>
<keyword evidence="6" id="KW-0460">Magnesium</keyword>